<proteinExistence type="predicted"/>
<dbReference type="InParanoid" id="A0A7N2MNV4"/>
<keyword evidence="3" id="KW-1185">Reference proteome</keyword>
<feature type="compositionally biased region" description="Acidic residues" evidence="1">
    <location>
        <begin position="139"/>
        <end position="154"/>
    </location>
</feature>
<evidence type="ECO:0000313" key="2">
    <source>
        <dbReference type="EnsemblPlants" id="QL10p013035:mrna"/>
    </source>
</evidence>
<evidence type="ECO:0000313" key="3">
    <source>
        <dbReference type="Proteomes" id="UP000594261"/>
    </source>
</evidence>
<reference evidence="2" key="2">
    <citation type="submission" date="2021-01" db="UniProtKB">
        <authorList>
            <consortium name="EnsemblPlants"/>
        </authorList>
    </citation>
    <scope>IDENTIFICATION</scope>
</reference>
<dbReference type="Gramene" id="QL10p013035:mrna">
    <property type="protein sequence ID" value="QL10p013035:mrna"/>
    <property type="gene ID" value="QL10p013035"/>
</dbReference>
<organism evidence="2 3">
    <name type="scientific">Quercus lobata</name>
    <name type="common">Valley oak</name>
    <dbReference type="NCBI Taxonomy" id="97700"/>
    <lineage>
        <taxon>Eukaryota</taxon>
        <taxon>Viridiplantae</taxon>
        <taxon>Streptophyta</taxon>
        <taxon>Embryophyta</taxon>
        <taxon>Tracheophyta</taxon>
        <taxon>Spermatophyta</taxon>
        <taxon>Magnoliopsida</taxon>
        <taxon>eudicotyledons</taxon>
        <taxon>Gunneridae</taxon>
        <taxon>Pentapetalae</taxon>
        <taxon>rosids</taxon>
        <taxon>fabids</taxon>
        <taxon>Fagales</taxon>
        <taxon>Fagaceae</taxon>
        <taxon>Quercus</taxon>
    </lineage>
</organism>
<feature type="compositionally biased region" description="Polar residues" evidence="1">
    <location>
        <begin position="121"/>
        <end position="138"/>
    </location>
</feature>
<name>A0A7N2MNV4_QUELO</name>
<dbReference type="EMBL" id="LRBV02000010">
    <property type="status" value="NOT_ANNOTATED_CDS"/>
    <property type="molecule type" value="Genomic_DNA"/>
</dbReference>
<dbReference type="EnsemblPlants" id="QL10p013035:mrna">
    <property type="protein sequence ID" value="QL10p013035:mrna"/>
    <property type="gene ID" value="QL10p013035"/>
</dbReference>
<sequence length="178" mass="19909">MVYILKVMGPLVRVLRLVDNERKPALGYIYEAMDRAKEAFIKAFNENGERSRHDMINMMGVIDPISLDDIDESNEWLLGEMGAEPSMNVKDELVFDDDDDGLTWGVMARAAGVGEPRKNTRFQTKSRASSKALTSQPNIEEEDVDSDETEEENVDGYKSSSSGFESDGNLSEESDDDL</sequence>
<dbReference type="Proteomes" id="UP000594261">
    <property type="component" value="Chromosome 10"/>
</dbReference>
<reference evidence="2 3" key="1">
    <citation type="journal article" date="2016" name="G3 (Bethesda)">
        <title>First Draft Assembly and Annotation of the Genome of a California Endemic Oak Quercus lobata Nee (Fagaceae).</title>
        <authorList>
            <person name="Sork V.L."/>
            <person name="Fitz-Gibbon S.T."/>
            <person name="Puiu D."/>
            <person name="Crepeau M."/>
            <person name="Gugger P.F."/>
            <person name="Sherman R."/>
            <person name="Stevens K."/>
            <person name="Langley C.H."/>
            <person name="Pellegrini M."/>
            <person name="Salzberg S.L."/>
        </authorList>
    </citation>
    <scope>NUCLEOTIDE SEQUENCE [LARGE SCALE GENOMIC DNA]</scope>
    <source>
        <strain evidence="2 3">cv. SW786</strain>
    </source>
</reference>
<feature type="region of interest" description="Disordered" evidence="1">
    <location>
        <begin position="115"/>
        <end position="178"/>
    </location>
</feature>
<evidence type="ECO:0000256" key="1">
    <source>
        <dbReference type="SAM" id="MobiDB-lite"/>
    </source>
</evidence>
<accession>A0A7N2MNV4</accession>
<protein>
    <submittedName>
        <fullName evidence="2">Uncharacterized protein</fullName>
    </submittedName>
</protein>
<dbReference type="OMA" id="TWKESAN"/>
<feature type="compositionally biased region" description="Polar residues" evidence="1">
    <location>
        <begin position="158"/>
        <end position="169"/>
    </location>
</feature>
<dbReference type="AlphaFoldDB" id="A0A7N2MNV4"/>